<dbReference type="AlphaFoldDB" id="A0A1I4Z3K1"/>
<sequence length="172" mass="18728">MFLRIITTALLLGSLNCELYAQNSVTLNVNLYPIQTLVVNPSQKVVNLEYNTREDYSNGIVSEQQDHLTIYSTGGFQVKVSTETAAADNGLLDNITVIPTSGSNPLNQSHVVYTNKKINQDEQPIISATKGAINKNVNISYKGAGNDALIEFAKSSTAVNHTYTVVYTIVSQ</sequence>
<evidence type="ECO:0000313" key="2">
    <source>
        <dbReference type="EMBL" id="SFN44854.1"/>
    </source>
</evidence>
<keyword evidence="1" id="KW-0732">Signal</keyword>
<gene>
    <name evidence="2" type="ORF">SAMN05421741_105153</name>
</gene>
<evidence type="ECO:0000313" key="3">
    <source>
        <dbReference type="Proteomes" id="UP000199036"/>
    </source>
</evidence>
<reference evidence="3" key="1">
    <citation type="submission" date="2016-10" db="EMBL/GenBank/DDBJ databases">
        <authorList>
            <person name="Varghese N."/>
            <person name="Submissions S."/>
        </authorList>
    </citation>
    <scope>NUCLEOTIDE SEQUENCE [LARGE SCALE GENOMIC DNA]</scope>
    <source>
        <strain evidence="3">DS-12</strain>
    </source>
</reference>
<organism evidence="2 3">
    <name type="scientific">Paenimyroides ummariense</name>
    <dbReference type="NCBI Taxonomy" id="913024"/>
    <lineage>
        <taxon>Bacteria</taxon>
        <taxon>Pseudomonadati</taxon>
        <taxon>Bacteroidota</taxon>
        <taxon>Flavobacteriia</taxon>
        <taxon>Flavobacteriales</taxon>
        <taxon>Flavobacteriaceae</taxon>
        <taxon>Paenimyroides</taxon>
    </lineage>
</organism>
<dbReference type="RefSeq" id="WP_091520461.1">
    <property type="nucleotide sequence ID" value="NZ_FOVI01000005.1"/>
</dbReference>
<dbReference type="EMBL" id="FOVI01000005">
    <property type="protein sequence ID" value="SFN44854.1"/>
    <property type="molecule type" value="Genomic_DNA"/>
</dbReference>
<keyword evidence="3" id="KW-1185">Reference proteome</keyword>
<feature type="signal peptide" evidence="1">
    <location>
        <begin position="1"/>
        <end position="21"/>
    </location>
</feature>
<proteinExistence type="predicted"/>
<name>A0A1I4Z3K1_9FLAO</name>
<feature type="chain" id="PRO_5011705131" description="MBG domain-containing protein" evidence="1">
    <location>
        <begin position="22"/>
        <end position="172"/>
    </location>
</feature>
<protein>
    <recommendedName>
        <fullName evidence="4">MBG domain-containing protein</fullName>
    </recommendedName>
</protein>
<dbReference type="OrthoDB" id="713374at2"/>
<evidence type="ECO:0008006" key="4">
    <source>
        <dbReference type="Google" id="ProtNLM"/>
    </source>
</evidence>
<dbReference type="Proteomes" id="UP000199036">
    <property type="component" value="Unassembled WGS sequence"/>
</dbReference>
<dbReference type="STRING" id="913024.SAMN05421741_105153"/>
<evidence type="ECO:0000256" key="1">
    <source>
        <dbReference type="SAM" id="SignalP"/>
    </source>
</evidence>
<accession>A0A1I4Z3K1</accession>